<evidence type="ECO:0000256" key="2">
    <source>
        <dbReference type="ARBA" id="ARBA00002904"/>
    </source>
</evidence>
<comment type="cofactor">
    <cofactor evidence="1 10">
        <name>Zn(2+)</name>
        <dbReference type="ChEBI" id="CHEBI:29105"/>
    </cofactor>
</comment>
<dbReference type="RefSeq" id="WP_090960381.1">
    <property type="nucleotide sequence ID" value="NZ_FOVG01000001.1"/>
</dbReference>
<dbReference type="Pfam" id="PF00194">
    <property type="entry name" value="Carb_anhydrase"/>
    <property type="match status" value="1"/>
</dbReference>
<evidence type="ECO:0000256" key="9">
    <source>
        <dbReference type="ARBA" id="ARBA00048348"/>
    </source>
</evidence>
<dbReference type="SMART" id="SM01057">
    <property type="entry name" value="Carb_anhydrase"/>
    <property type="match status" value="1"/>
</dbReference>
<dbReference type="Proteomes" id="UP000198968">
    <property type="component" value="Unassembled WGS sequence"/>
</dbReference>
<evidence type="ECO:0000256" key="3">
    <source>
        <dbReference type="ARBA" id="ARBA00010718"/>
    </source>
</evidence>
<dbReference type="PROSITE" id="PS51144">
    <property type="entry name" value="ALPHA_CA_2"/>
    <property type="match status" value="1"/>
</dbReference>
<dbReference type="PANTHER" id="PTHR18952:SF265">
    <property type="entry name" value="CARBONIC ANHYDRASE"/>
    <property type="match status" value="1"/>
</dbReference>
<evidence type="ECO:0000313" key="13">
    <source>
        <dbReference type="Proteomes" id="UP000198968"/>
    </source>
</evidence>
<name>A0A1I4XQH4_9GAMM</name>
<keyword evidence="13" id="KW-1185">Reference proteome</keyword>
<protein>
    <recommendedName>
        <fullName evidence="5 10">Carbonic anhydrase</fullName>
        <ecNumber evidence="4 10">4.2.1.1</ecNumber>
    </recommendedName>
</protein>
<dbReference type="EC" id="4.2.1.1" evidence="4 10"/>
<dbReference type="InterPro" id="IPR023561">
    <property type="entry name" value="Carbonic_anhydrase_a-class"/>
</dbReference>
<dbReference type="GO" id="GO:0008270">
    <property type="term" value="F:zinc ion binding"/>
    <property type="evidence" value="ECO:0007669"/>
    <property type="project" value="UniProtKB-UniRule"/>
</dbReference>
<evidence type="ECO:0000256" key="7">
    <source>
        <dbReference type="ARBA" id="ARBA00022833"/>
    </source>
</evidence>
<dbReference type="CDD" id="cd03124">
    <property type="entry name" value="alpha_CA_prokaryotic_like"/>
    <property type="match status" value="1"/>
</dbReference>
<sequence>MKRLTLLSLAMAISFISAAGAAEPHWTYEGKAGPEHWSELTSDFHICHEGKSQSPINIKDPIEGHLQALDLAYHTSAEKMINNGHTIQVTVDEEDDFVLDSEKFTLRQYHFHTPSENQINGETFPLEAHFVHSKEDGDLAVVAVMFNVGKENPALTPLIAAMPKRENQQVSINRQVNLRDLFPEDLHYYRFSGSLTTPPCSEGIRWLVMKQPVTLSQAQLDAFKQALKTTNNRPLQHLNGRMIVE</sequence>
<dbReference type="PROSITE" id="PS00162">
    <property type="entry name" value="ALPHA_CA_1"/>
    <property type="match status" value="1"/>
</dbReference>
<dbReference type="SUPFAM" id="SSF51069">
    <property type="entry name" value="Carbonic anhydrase"/>
    <property type="match status" value="1"/>
</dbReference>
<proteinExistence type="inferred from homology"/>
<dbReference type="OrthoDB" id="5327615at2"/>
<dbReference type="InterPro" id="IPR001148">
    <property type="entry name" value="CA_dom"/>
</dbReference>
<evidence type="ECO:0000313" key="12">
    <source>
        <dbReference type="EMBL" id="SFN28085.1"/>
    </source>
</evidence>
<evidence type="ECO:0000256" key="1">
    <source>
        <dbReference type="ARBA" id="ARBA00001947"/>
    </source>
</evidence>
<dbReference type="EMBL" id="FOVG01000001">
    <property type="protein sequence ID" value="SFN28085.1"/>
    <property type="molecule type" value="Genomic_DNA"/>
</dbReference>
<evidence type="ECO:0000256" key="5">
    <source>
        <dbReference type="ARBA" id="ARBA00014628"/>
    </source>
</evidence>
<evidence type="ECO:0000256" key="8">
    <source>
        <dbReference type="ARBA" id="ARBA00023239"/>
    </source>
</evidence>
<comment type="function">
    <text evidence="2 10">Reversible hydration of carbon dioxide.</text>
</comment>
<organism evidence="12 13">
    <name type="scientific">Candidatus Pantoea varia</name>
    <dbReference type="NCBI Taxonomy" id="1881036"/>
    <lineage>
        <taxon>Bacteria</taxon>
        <taxon>Pseudomonadati</taxon>
        <taxon>Pseudomonadota</taxon>
        <taxon>Gammaproteobacteria</taxon>
        <taxon>Enterobacterales</taxon>
        <taxon>Erwiniaceae</taxon>
        <taxon>Pantoea</taxon>
    </lineage>
</organism>
<dbReference type="InterPro" id="IPR036398">
    <property type="entry name" value="CA_dom_sf"/>
</dbReference>
<evidence type="ECO:0000256" key="4">
    <source>
        <dbReference type="ARBA" id="ARBA00012925"/>
    </source>
</evidence>
<feature type="domain" description="Alpha-carbonic anhydrase" evidence="11">
    <location>
        <begin position="24"/>
        <end position="245"/>
    </location>
</feature>
<comment type="similarity">
    <text evidence="3 10">Belongs to the alpha-carbonic anhydrase family.</text>
</comment>
<keyword evidence="6 10" id="KW-0479">Metal-binding</keyword>
<keyword evidence="10" id="KW-0732">Signal</keyword>
<feature type="chain" id="PRO_5025093326" description="Carbonic anhydrase" evidence="10">
    <location>
        <begin position="22"/>
        <end position="245"/>
    </location>
</feature>
<reference evidence="13" key="1">
    <citation type="submission" date="2016-10" db="EMBL/GenBank/DDBJ databases">
        <authorList>
            <person name="Varghese N."/>
            <person name="Submissions S."/>
        </authorList>
    </citation>
    <scope>NUCLEOTIDE SEQUENCE [LARGE SCALE GENOMIC DNA]</scope>
    <source>
        <strain evidence="13">OV426</strain>
    </source>
</reference>
<dbReference type="InterPro" id="IPR018338">
    <property type="entry name" value="Carbonic_anhydrase_a-class_CS"/>
</dbReference>
<dbReference type="AlphaFoldDB" id="A0A1I4XQH4"/>
<accession>A0A1I4XQH4</accession>
<dbReference type="GO" id="GO:0004089">
    <property type="term" value="F:carbonate dehydratase activity"/>
    <property type="evidence" value="ECO:0007669"/>
    <property type="project" value="UniProtKB-UniRule"/>
</dbReference>
<feature type="signal peptide" evidence="10">
    <location>
        <begin position="1"/>
        <end position="21"/>
    </location>
</feature>
<keyword evidence="7 10" id="KW-0862">Zinc</keyword>
<evidence type="ECO:0000259" key="11">
    <source>
        <dbReference type="PROSITE" id="PS51144"/>
    </source>
</evidence>
<dbReference type="Gene3D" id="3.10.200.10">
    <property type="entry name" value="Alpha carbonic anhydrase"/>
    <property type="match status" value="1"/>
</dbReference>
<gene>
    <name evidence="12" type="ORF">SAMN05428971_0830</name>
</gene>
<keyword evidence="8 10" id="KW-0456">Lyase</keyword>
<dbReference type="PANTHER" id="PTHR18952">
    <property type="entry name" value="CARBONIC ANHYDRASE"/>
    <property type="match status" value="1"/>
</dbReference>
<evidence type="ECO:0000256" key="6">
    <source>
        <dbReference type="ARBA" id="ARBA00022723"/>
    </source>
</evidence>
<evidence type="ECO:0000256" key="10">
    <source>
        <dbReference type="RuleBase" id="RU367011"/>
    </source>
</evidence>
<dbReference type="InterPro" id="IPR041891">
    <property type="entry name" value="Alpha_CA_prokaryot-like"/>
</dbReference>
<comment type="catalytic activity">
    <reaction evidence="9 10">
        <text>hydrogencarbonate + H(+) = CO2 + H2O</text>
        <dbReference type="Rhea" id="RHEA:10748"/>
        <dbReference type="ChEBI" id="CHEBI:15377"/>
        <dbReference type="ChEBI" id="CHEBI:15378"/>
        <dbReference type="ChEBI" id="CHEBI:16526"/>
        <dbReference type="ChEBI" id="CHEBI:17544"/>
        <dbReference type="EC" id="4.2.1.1"/>
    </reaction>
</comment>